<dbReference type="InterPro" id="IPR008629">
    <property type="entry name" value="GUN4-like"/>
</dbReference>
<dbReference type="AlphaFoldDB" id="A0A6I4W4C5"/>
<accession>A0A6I4W4C5</accession>
<evidence type="ECO:0000259" key="1">
    <source>
        <dbReference type="Pfam" id="PF05419"/>
    </source>
</evidence>
<dbReference type="SUPFAM" id="SSF140869">
    <property type="entry name" value="GUN4-like"/>
    <property type="match status" value="1"/>
</dbReference>
<protein>
    <submittedName>
        <fullName evidence="3">TIR domain-containing protein</fullName>
    </submittedName>
</protein>
<proteinExistence type="predicted"/>
<feature type="domain" description="TIR" evidence="2">
    <location>
        <begin position="158"/>
        <end position="273"/>
    </location>
</feature>
<dbReference type="GO" id="GO:0007165">
    <property type="term" value="P:signal transduction"/>
    <property type="evidence" value="ECO:0007669"/>
    <property type="project" value="InterPro"/>
</dbReference>
<dbReference type="InterPro" id="IPR037215">
    <property type="entry name" value="GUN4-like_sf"/>
</dbReference>
<reference evidence="3 4" key="1">
    <citation type="submission" date="2019-12" db="EMBL/GenBank/DDBJ databases">
        <title>Nocardia macrotermitis sp. nov. and Nocardia aurantia sp. nov., isolated from the gut of the fungus growing-termite Macrotermes natalensis.</title>
        <authorList>
            <person name="Christine B."/>
            <person name="Rene B."/>
        </authorList>
    </citation>
    <scope>NUCLEOTIDE SEQUENCE [LARGE SCALE GENOMIC DNA]</scope>
    <source>
        <strain evidence="3 4">DSM 102126</strain>
    </source>
</reference>
<dbReference type="RefSeq" id="WP_161103184.1">
    <property type="nucleotide sequence ID" value="NZ_JBHLYI010000001.1"/>
</dbReference>
<dbReference type="InterPro" id="IPR000157">
    <property type="entry name" value="TIR_dom"/>
</dbReference>
<sequence>MTDVYLAYGRGDAAWTRELWNRLDRHGLRVFFDELVPPGATVVHTLEQAVRDTSAGIAVFGPGAQNDGWALTEYAALLRSCAEKGLPFVPVTYGGATIPPFARDWVWMDFGDPDAFDARAAELAHALGGHGARGDGVPERHVLTEPSRPLTEPARRSVVVCYAPADAEYGRRLVERVGAAGLPVWSVRSLRPGDRHVWTIRRQLRHATVVVVVMSPAAQDSEDVTRMILEGQWHERLFFPVLLDGDRHYLLANLWWADARTGGALDGTALAQLRRLHEAALTGRPVAPADVLPEPSAVIPSMHVPASVSLERLRAALAERETEHADLLTTSLLLEAADRLETGWLRRRDGAALPTALLAGVDALWSAATGGRMGFTAQRSRAPVAGERHADFLALSTGLGWRATADDAVPAYRAFTARAAGRPGFFPTLRNPRSERHMDWYDQWTRTVLTVHARLRDHGARS</sequence>
<feature type="domain" description="GUN4-like" evidence="1">
    <location>
        <begin position="308"/>
        <end position="438"/>
    </location>
</feature>
<evidence type="ECO:0000259" key="2">
    <source>
        <dbReference type="Pfam" id="PF13676"/>
    </source>
</evidence>
<comment type="caution">
    <text evidence="3">The sequence shown here is derived from an EMBL/GenBank/DDBJ whole genome shotgun (WGS) entry which is preliminary data.</text>
</comment>
<gene>
    <name evidence="3" type="ORF">GQ466_13425</name>
</gene>
<dbReference type="Gene3D" id="1.25.40.620">
    <property type="match status" value="1"/>
</dbReference>
<feature type="domain" description="TIR" evidence="2">
    <location>
        <begin position="4"/>
        <end position="121"/>
    </location>
</feature>
<dbReference type="Proteomes" id="UP000431901">
    <property type="component" value="Unassembled WGS sequence"/>
</dbReference>
<evidence type="ECO:0000313" key="4">
    <source>
        <dbReference type="Proteomes" id="UP000431901"/>
    </source>
</evidence>
<dbReference type="OrthoDB" id="4302715at2"/>
<evidence type="ECO:0000313" key="3">
    <source>
        <dbReference type="EMBL" id="MXQ65037.1"/>
    </source>
</evidence>
<organism evidence="3 4">
    <name type="scientific">Actinomadura rayongensis</name>
    <dbReference type="NCBI Taxonomy" id="1429076"/>
    <lineage>
        <taxon>Bacteria</taxon>
        <taxon>Bacillati</taxon>
        <taxon>Actinomycetota</taxon>
        <taxon>Actinomycetes</taxon>
        <taxon>Streptosporangiales</taxon>
        <taxon>Thermomonosporaceae</taxon>
        <taxon>Actinomadura</taxon>
    </lineage>
</organism>
<dbReference type="SUPFAM" id="SSF52200">
    <property type="entry name" value="Toll/Interleukin receptor TIR domain"/>
    <property type="match status" value="2"/>
</dbReference>
<dbReference type="Pfam" id="PF05419">
    <property type="entry name" value="GUN4"/>
    <property type="match status" value="1"/>
</dbReference>
<keyword evidence="4" id="KW-1185">Reference proteome</keyword>
<dbReference type="Gene3D" id="3.40.50.10140">
    <property type="entry name" value="Toll/interleukin-1 receptor homology (TIR) domain"/>
    <property type="match status" value="2"/>
</dbReference>
<dbReference type="InterPro" id="IPR035897">
    <property type="entry name" value="Toll_tir_struct_dom_sf"/>
</dbReference>
<name>A0A6I4W4C5_9ACTN</name>
<dbReference type="Pfam" id="PF13676">
    <property type="entry name" value="TIR_2"/>
    <property type="match status" value="2"/>
</dbReference>
<dbReference type="EMBL" id="WUTW01000002">
    <property type="protein sequence ID" value="MXQ65037.1"/>
    <property type="molecule type" value="Genomic_DNA"/>
</dbReference>